<dbReference type="EMBL" id="LJJC01000004">
    <property type="protein sequence ID" value="KQL54027.1"/>
    <property type="molecule type" value="Genomic_DNA"/>
</dbReference>
<accession>A0A0Q3WXU2</accession>
<name>A0A0Q3WXU2_9BACI</name>
<keyword evidence="1" id="KW-0175">Coiled coil</keyword>
<comment type="caution">
    <text evidence="2">The sequence shown here is derived from an EMBL/GenBank/DDBJ whole genome shotgun (WGS) entry which is preliminary data.</text>
</comment>
<gene>
    <name evidence="2" type="ORF">AN964_11315</name>
</gene>
<dbReference type="RefSeq" id="WP_055739775.1">
    <property type="nucleotide sequence ID" value="NZ_JAAIWL010000074.1"/>
</dbReference>
<evidence type="ECO:0000256" key="1">
    <source>
        <dbReference type="SAM" id="Coils"/>
    </source>
</evidence>
<dbReference type="Pfam" id="PF19776">
    <property type="entry name" value="DUF6262"/>
    <property type="match status" value="1"/>
</dbReference>
<dbReference type="STRING" id="157838.AN964_11315"/>
<sequence length="130" mass="15321">MSTKNINEHLKQVHELKRKRTVQKVKKAIDLLIESNEKINFNSISKASGVSKATLYKNTEIRTLIEKMRLQDSSIPSIREIKREKEERYKGVMISSLKKKIKFLEKENNELREELKEVSQRLEKHRNSAS</sequence>
<dbReference type="PATRIC" id="fig|157838.3.peg.2489"/>
<protein>
    <recommendedName>
        <fullName evidence="4">Transposase</fullName>
    </recommendedName>
</protein>
<keyword evidence="3" id="KW-1185">Reference proteome</keyword>
<dbReference type="AlphaFoldDB" id="A0A0Q3WXU2"/>
<evidence type="ECO:0000313" key="2">
    <source>
        <dbReference type="EMBL" id="KQL54027.1"/>
    </source>
</evidence>
<dbReference type="InterPro" id="IPR046229">
    <property type="entry name" value="TnpC-like"/>
</dbReference>
<dbReference type="Proteomes" id="UP000051888">
    <property type="component" value="Unassembled WGS sequence"/>
</dbReference>
<proteinExistence type="predicted"/>
<evidence type="ECO:0000313" key="3">
    <source>
        <dbReference type="Proteomes" id="UP000051888"/>
    </source>
</evidence>
<organism evidence="2 3">
    <name type="scientific">Heyndrickxia shackletonii</name>
    <dbReference type="NCBI Taxonomy" id="157838"/>
    <lineage>
        <taxon>Bacteria</taxon>
        <taxon>Bacillati</taxon>
        <taxon>Bacillota</taxon>
        <taxon>Bacilli</taxon>
        <taxon>Bacillales</taxon>
        <taxon>Bacillaceae</taxon>
        <taxon>Heyndrickxia</taxon>
    </lineage>
</organism>
<feature type="coiled-coil region" evidence="1">
    <location>
        <begin position="94"/>
        <end position="128"/>
    </location>
</feature>
<dbReference type="OrthoDB" id="1707883at2"/>
<evidence type="ECO:0008006" key="4">
    <source>
        <dbReference type="Google" id="ProtNLM"/>
    </source>
</evidence>
<reference evidence="2 3" key="1">
    <citation type="submission" date="2015-09" db="EMBL/GenBank/DDBJ databases">
        <title>Genome sequencing project for genomic taxonomy and phylogenomics of Bacillus-like bacteria.</title>
        <authorList>
            <person name="Liu B."/>
            <person name="Wang J."/>
            <person name="Zhu Y."/>
            <person name="Liu G."/>
            <person name="Chen Q."/>
            <person name="Chen Z."/>
            <person name="Lan J."/>
            <person name="Che J."/>
            <person name="Ge C."/>
            <person name="Shi H."/>
            <person name="Pan Z."/>
            <person name="Liu X."/>
        </authorList>
    </citation>
    <scope>NUCLEOTIDE SEQUENCE [LARGE SCALE GENOMIC DNA]</scope>
    <source>
        <strain evidence="2 3">LMG 18435</strain>
    </source>
</reference>